<dbReference type="Pfam" id="PF13692">
    <property type="entry name" value="Glyco_trans_1_4"/>
    <property type="match status" value="1"/>
</dbReference>
<dbReference type="Pfam" id="PF13439">
    <property type="entry name" value="Glyco_transf_4"/>
    <property type="match status" value="1"/>
</dbReference>
<accession>A0A4V1CN51</accession>
<dbReference type="GO" id="GO:0009103">
    <property type="term" value="P:lipopolysaccharide biosynthetic process"/>
    <property type="evidence" value="ECO:0007669"/>
    <property type="project" value="TreeGrafter"/>
</dbReference>
<dbReference type="AlphaFoldDB" id="A0A4V1CN51"/>
<name>A0A4V1CN51_9CELL</name>
<dbReference type="PANTHER" id="PTHR46401:SF2">
    <property type="entry name" value="GLYCOSYLTRANSFERASE WBBK-RELATED"/>
    <property type="match status" value="1"/>
</dbReference>
<proteinExistence type="predicted"/>
<evidence type="ECO:0000256" key="2">
    <source>
        <dbReference type="ARBA" id="ARBA00022679"/>
    </source>
</evidence>
<dbReference type="Gene3D" id="3.40.50.2000">
    <property type="entry name" value="Glycogen Phosphorylase B"/>
    <property type="match status" value="2"/>
</dbReference>
<evidence type="ECO:0000313" key="5">
    <source>
        <dbReference type="Proteomes" id="UP000296469"/>
    </source>
</evidence>
<dbReference type="KEGG" id="celz:E5225_05840"/>
<keyword evidence="2 4" id="KW-0808">Transferase</keyword>
<dbReference type="OrthoDB" id="9801609at2"/>
<organism evidence="4 5">
    <name type="scientific">Cellulomonas shaoxiangyii</name>
    <dbReference type="NCBI Taxonomy" id="2566013"/>
    <lineage>
        <taxon>Bacteria</taxon>
        <taxon>Bacillati</taxon>
        <taxon>Actinomycetota</taxon>
        <taxon>Actinomycetes</taxon>
        <taxon>Micrococcales</taxon>
        <taxon>Cellulomonadaceae</taxon>
        <taxon>Cellulomonas</taxon>
    </lineage>
</organism>
<feature type="domain" description="Glycosyltransferase subfamily 4-like N-terminal" evidence="3">
    <location>
        <begin position="7"/>
        <end position="162"/>
    </location>
</feature>
<dbReference type="GO" id="GO:0016757">
    <property type="term" value="F:glycosyltransferase activity"/>
    <property type="evidence" value="ECO:0007669"/>
    <property type="project" value="UniProtKB-KW"/>
</dbReference>
<dbReference type="EMBL" id="CP039291">
    <property type="protein sequence ID" value="QCB95225.1"/>
    <property type="molecule type" value="Genomic_DNA"/>
</dbReference>
<gene>
    <name evidence="4" type="ORF">E5225_05840</name>
</gene>
<evidence type="ECO:0000256" key="1">
    <source>
        <dbReference type="ARBA" id="ARBA00022676"/>
    </source>
</evidence>
<reference evidence="4 5" key="1">
    <citation type="submission" date="2019-04" db="EMBL/GenBank/DDBJ databases">
        <title>Isolation and identification of Cellulomonas shaoxiangyii sp. Nov. isolated from feces of the Tibetan antelopes (Pantholops hodgsonii) in the Qinghai-Tibet plateau of China.</title>
        <authorList>
            <person name="Tian Z."/>
        </authorList>
    </citation>
    <scope>NUCLEOTIDE SEQUENCE [LARGE SCALE GENOMIC DNA]</scope>
    <source>
        <strain evidence="4 5">Z28</strain>
    </source>
</reference>
<dbReference type="SUPFAM" id="SSF53756">
    <property type="entry name" value="UDP-Glycosyltransferase/glycogen phosphorylase"/>
    <property type="match status" value="1"/>
</dbReference>
<sequence>MLGARTGIGTYVERLVHELADDASVELTVTAFSGRARRPADLPAAVAFRASRVPARVLRAAWLRGDVPPVELLAGRGDVFHGTNFVLPPGSGAGVLTVHDLTYLRYPELVAPASRAYATLVPRGLRRARLVLTPSQAVAAEVVEAYGIAAERVRVTPLGVAADWHHAVPLPLTRRRELGVDERNVVFLGTREPRKNLATLLAAHAAHRAGGGSLQLVLVGAAGWGAELGARDGVRVLGHLSSTDVRGLVAGARALAMPSVYEGFGLPVLEAAAAGTEVLCSDLPVLREVGGTSPTYLPVRDVDAWRAALDTCETARPDAELVAAARARAAGFTWGRCAGLTAAAYRDATAA</sequence>
<evidence type="ECO:0000313" key="4">
    <source>
        <dbReference type="EMBL" id="QCB95225.1"/>
    </source>
</evidence>
<dbReference type="CDD" id="cd03809">
    <property type="entry name" value="GT4_MtfB-like"/>
    <property type="match status" value="1"/>
</dbReference>
<dbReference type="Proteomes" id="UP000296469">
    <property type="component" value="Chromosome"/>
</dbReference>
<dbReference type="PANTHER" id="PTHR46401">
    <property type="entry name" value="GLYCOSYLTRANSFERASE WBBK-RELATED"/>
    <property type="match status" value="1"/>
</dbReference>
<protein>
    <submittedName>
        <fullName evidence="4">Glycosyltransferase family 1 protein</fullName>
    </submittedName>
</protein>
<keyword evidence="5" id="KW-1185">Reference proteome</keyword>
<keyword evidence="1" id="KW-0328">Glycosyltransferase</keyword>
<dbReference type="InterPro" id="IPR028098">
    <property type="entry name" value="Glyco_trans_4-like_N"/>
</dbReference>
<evidence type="ECO:0000259" key="3">
    <source>
        <dbReference type="Pfam" id="PF13439"/>
    </source>
</evidence>